<feature type="region of interest" description="Disordered" evidence="1">
    <location>
        <begin position="250"/>
        <end position="282"/>
    </location>
</feature>
<sequence>MKPYQQGTQGGAPWSATDITQIENAVRDETEFTQICALFPSRTAEAVRHRVHLACRTIDAANAQANPQPVNVQLTPQPVSIRANRQPTPGITTQTPIQYAKAGQVWTAQEVQTLDSAVQNGFDFAHIRTLFPDRPVEGVKRRYQRSTQEASSTSMSKPKSKPKRQLQIVPWTVVQEQKIRDALRAKVNRDTIRKMFPRRSADAVRQKIGRISMTLGEEKPEPAPLSTGRVQASNGADSAYEDADMDMYAEPLEPEDGDQPDKPESELPQLQAIRSSSPEEIDVDHVIGPIPEDEEFVMSGALPVPNPVAVSDASPVHSHSRSSDSPRSVRSWKVQDVDVLPRSSTPPRPDTEPLTPRLRAQELPTIGNREPTGDYFGDYFSFESPVENIDRTAFRNPFEASWLQTQDNGWDLDSGLDPEARAWLNGEPWSPPNNFSENRSAGNVGQKCHHHHPVLPQDSLAHDNFAAPISPFMMVPERHEAVCVNNGHATFECGFCMNNHPDVHDGIDSAPVPHQPVAPADSRTLEQVFADPSVPPSAFLPSSAAETSPAALLASLGNHRNQWMNYDADVDIVMEEETETSGYDVVE</sequence>
<name>A0A177CCH9_9PLEO</name>
<proteinExistence type="predicted"/>
<feature type="region of interest" description="Disordered" evidence="1">
    <location>
        <begin position="308"/>
        <end position="355"/>
    </location>
</feature>
<evidence type="ECO:0000256" key="1">
    <source>
        <dbReference type="SAM" id="MobiDB-lite"/>
    </source>
</evidence>
<keyword evidence="4" id="KW-1185">Reference proteome</keyword>
<feature type="region of interest" description="Disordered" evidence="1">
    <location>
        <begin position="212"/>
        <end position="237"/>
    </location>
</feature>
<evidence type="ECO:0000259" key="2">
    <source>
        <dbReference type="SMART" id="SM00717"/>
    </source>
</evidence>
<feature type="domain" description="Myb-like" evidence="2">
    <location>
        <begin position="102"/>
        <end position="149"/>
    </location>
</feature>
<dbReference type="EMBL" id="KV441553">
    <property type="protein sequence ID" value="OAG04509.1"/>
    <property type="molecule type" value="Genomic_DNA"/>
</dbReference>
<dbReference type="SMART" id="SM00717">
    <property type="entry name" value="SANT"/>
    <property type="match status" value="3"/>
</dbReference>
<dbReference type="InterPro" id="IPR001005">
    <property type="entry name" value="SANT/Myb"/>
</dbReference>
<dbReference type="RefSeq" id="XP_018034874.1">
    <property type="nucleotide sequence ID" value="XM_018187430.1"/>
</dbReference>
<evidence type="ECO:0000313" key="4">
    <source>
        <dbReference type="Proteomes" id="UP000077069"/>
    </source>
</evidence>
<evidence type="ECO:0000313" key="3">
    <source>
        <dbReference type="EMBL" id="OAG04509.1"/>
    </source>
</evidence>
<dbReference type="OrthoDB" id="3797168at2759"/>
<feature type="domain" description="Myb-like" evidence="2">
    <location>
        <begin position="10"/>
        <end position="57"/>
    </location>
</feature>
<reference evidence="3 4" key="1">
    <citation type="submission" date="2016-05" db="EMBL/GenBank/DDBJ databases">
        <title>Comparative analysis of secretome profiles of manganese(II)-oxidizing ascomycete fungi.</title>
        <authorList>
            <consortium name="DOE Joint Genome Institute"/>
            <person name="Zeiner C.A."/>
            <person name="Purvine S.O."/>
            <person name="Zink E.M."/>
            <person name="Wu S."/>
            <person name="Pasa-Tolic L."/>
            <person name="Chaput D.L."/>
            <person name="Haridas S."/>
            <person name="Grigoriev I.V."/>
            <person name="Santelli C.M."/>
            <person name="Hansel C.M."/>
        </authorList>
    </citation>
    <scope>NUCLEOTIDE SEQUENCE [LARGE SCALE GENOMIC DNA]</scope>
    <source>
        <strain evidence="3 4">AP3s5-JAC2a</strain>
    </source>
</reference>
<gene>
    <name evidence="3" type="ORF">CC84DRAFT_794531</name>
</gene>
<feature type="compositionally biased region" description="Low complexity" evidence="1">
    <location>
        <begin position="311"/>
        <end position="331"/>
    </location>
</feature>
<dbReference type="InParanoid" id="A0A177CCH9"/>
<feature type="region of interest" description="Disordered" evidence="1">
    <location>
        <begin position="138"/>
        <end position="168"/>
    </location>
</feature>
<accession>A0A177CCH9</accession>
<dbReference type="AlphaFoldDB" id="A0A177CCH9"/>
<feature type="domain" description="Myb-like" evidence="2">
    <location>
        <begin position="167"/>
        <end position="214"/>
    </location>
</feature>
<dbReference type="GeneID" id="28770916"/>
<protein>
    <recommendedName>
        <fullName evidence="2">Myb-like domain-containing protein</fullName>
    </recommendedName>
</protein>
<dbReference type="Proteomes" id="UP000077069">
    <property type="component" value="Unassembled WGS sequence"/>
</dbReference>
<dbReference type="CDD" id="cd00167">
    <property type="entry name" value="SANT"/>
    <property type="match status" value="1"/>
</dbReference>
<organism evidence="3 4">
    <name type="scientific">Paraphaeosphaeria sporulosa</name>
    <dbReference type="NCBI Taxonomy" id="1460663"/>
    <lineage>
        <taxon>Eukaryota</taxon>
        <taxon>Fungi</taxon>
        <taxon>Dikarya</taxon>
        <taxon>Ascomycota</taxon>
        <taxon>Pezizomycotina</taxon>
        <taxon>Dothideomycetes</taxon>
        <taxon>Pleosporomycetidae</taxon>
        <taxon>Pleosporales</taxon>
        <taxon>Massarineae</taxon>
        <taxon>Didymosphaeriaceae</taxon>
        <taxon>Paraphaeosphaeria</taxon>
    </lineage>
</organism>